<dbReference type="AlphaFoldDB" id="A0A2K1SUR7"/>
<dbReference type="Pfam" id="PF00472">
    <property type="entry name" value="RF-1"/>
    <property type="match status" value="1"/>
</dbReference>
<evidence type="ECO:0000256" key="3">
    <source>
        <dbReference type="ARBA" id="ARBA00022481"/>
    </source>
</evidence>
<name>A0A2K1SUR7_GARVA</name>
<dbReference type="InterPro" id="IPR050057">
    <property type="entry name" value="Prokaryotic/Mito_RF"/>
</dbReference>
<proteinExistence type="inferred from homology"/>
<dbReference type="InterPro" id="IPR000352">
    <property type="entry name" value="Pep_chain_release_fac_I"/>
</dbReference>
<feature type="modified residue" description="N5-methylglutamine" evidence="7">
    <location>
        <position position="243"/>
    </location>
</feature>
<dbReference type="InterPro" id="IPR045853">
    <property type="entry name" value="Pep_chain_release_fac_I_sf"/>
</dbReference>
<evidence type="ECO:0000256" key="5">
    <source>
        <dbReference type="ARBA" id="ARBA00022917"/>
    </source>
</evidence>
<sequence>MAESVEEQFPAAVTALEEYRDIESRMGSPEVASNPDAIRKLGRRHAELGSIVNAYLNYKQLCDDFEAANEMASDDPDFAEEAKRLEDQLPAAKEKLRTALIPRDPDDARDMIMEIKAGTGGEEAALFAGDLLRMYMRYAEKRGWTTVIQSENSTELGGVKDVQLAIRAKGTPAPEDGVWASMKYEGGVHRVQRIPVTESQGRIQTSAAGVIVFPEADEDDDEIEIDPKDLKIDIFMSSGPGGQSVNTTYSAVRMTHIPTGIVVSMQDEKSQIQNRAAALRVLKSRLLAMKHEQEAAEAADMRHSQVRSLDRSERIRTYNFPENRIVDHRTNYKAYNLDQVLNGDLQPVIDSDIQADEADRLAQAK</sequence>
<dbReference type="GO" id="GO:0016149">
    <property type="term" value="F:translation release factor activity, codon specific"/>
    <property type="evidence" value="ECO:0007669"/>
    <property type="project" value="UniProtKB-UniRule"/>
</dbReference>
<evidence type="ECO:0000256" key="1">
    <source>
        <dbReference type="ARBA" id="ARBA00002986"/>
    </source>
</evidence>
<dbReference type="SMART" id="SM00937">
    <property type="entry name" value="PCRF"/>
    <property type="match status" value="1"/>
</dbReference>
<dbReference type="OrthoDB" id="9806673at2"/>
<dbReference type="EMBL" id="MNLH01000003">
    <property type="protein sequence ID" value="PNS43290.1"/>
    <property type="molecule type" value="Genomic_DNA"/>
</dbReference>
<protein>
    <recommendedName>
        <fullName evidence="6 7">Peptide chain release factor 1</fullName>
        <shortName evidence="7">RF-1</shortName>
    </recommendedName>
</protein>
<comment type="PTM">
    <text evidence="7">Methylated by PrmC. Methylation increases the termination efficiency of RF1.</text>
</comment>
<comment type="function">
    <text evidence="1 7">Peptide chain release factor 1 directs the termination of translation in response to the peptide chain termination codons UAG and UAA.</text>
</comment>
<keyword evidence="4 7" id="KW-0963">Cytoplasm</keyword>
<gene>
    <name evidence="7" type="primary">prfA</name>
    <name evidence="9" type="ORF">BFS05_04440</name>
</gene>
<comment type="subcellular location">
    <subcellularLocation>
        <location evidence="7">Cytoplasm</location>
    </subcellularLocation>
</comment>
<dbReference type="InterPro" id="IPR005139">
    <property type="entry name" value="PCRF"/>
</dbReference>
<organism evidence="9 10">
    <name type="scientific">Gardnerella vaginalis</name>
    <dbReference type="NCBI Taxonomy" id="2702"/>
    <lineage>
        <taxon>Bacteria</taxon>
        <taxon>Bacillati</taxon>
        <taxon>Actinomycetota</taxon>
        <taxon>Actinomycetes</taxon>
        <taxon>Bifidobacteriales</taxon>
        <taxon>Bifidobacteriaceae</taxon>
        <taxon>Gardnerella</taxon>
    </lineage>
</organism>
<dbReference type="NCBIfam" id="NF001859">
    <property type="entry name" value="PRK00591.1"/>
    <property type="match status" value="1"/>
</dbReference>
<dbReference type="HAMAP" id="MF_00093">
    <property type="entry name" value="Rel_fac_1"/>
    <property type="match status" value="1"/>
</dbReference>
<keyword evidence="5 7" id="KW-0648">Protein biosynthesis</keyword>
<dbReference type="Gene3D" id="6.10.140.1950">
    <property type="match status" value="1"/>
</dbReference>
<evidence type="ECO:0000313" key="10">
    <source>
        <dbReference type="Proteomes" id="UP000236146"/>
    </source>
</evidence>
<evidence type="ECO:0000259" key="8">
    <source>
        <dbReference type="SMART" id="SM00937"/>
    </source>
</evidence>
<dbReference type="NCBIfam" id="TIGR00019">
    <property type="entry name" value="prfA"/>
    <property type="match status" value="1"/>
</dbReference>
<dbReference type="Gene3D" id="3.30.160.20">
    <property type="match status" value="1"/>
</dbReference>
<accession>A0A2K1SUR7</accession>
<dbReference type="RefSeq" id="WP_103084779.1">
    <property type="nucleotide sequence ID" value="NZ_JBLLPO010000003.1"/>
</dbReference>
<dbReference type="PANTHER" id="PTHR43804">
    <property type="entry name" value="LD18447P"/>
    <property type="match status" value="1"/>
</dbReference>
<dbReference type="Gene3D" id="3.30.70.1660">
    <property type="match status" value="1"/>
</dbReference>
<comment type="similarity">
    <text evidence="2 7">Belongs to the prokaryotic/mitochondrial release factor family.</text>
</comment>
<dbReference type="Proteomes" id="UP000236146">
    <property type="component" value="Unassembled WGS sequence"/>
</dbReference>
<evidence type="ECO:0000256" key="2">
    <source>
        <dbReference type="ARBA" id="ARBA00010835"/>
    </source>
</evidence>
<reference evidence="9 10" key="1">
    <citation type="submission" date="2016-10" db="EMBL/GenBank/DDBJ databases">
        <authorList>
            <person name="Varghese N."/>
        </authorList>
    </citation>
    <scope>NUCLEOTIDE SEQUENCE [LARGE SCALE GENOMIC DNA]</scope>
    <source>
        <strain evidence="9 10">KA00225</strain>
    </source>
</reference>
<dbReference type="Pfam" id="PF03462">
    <property type="entry name" value="PCRF"/>
    <property type="match status" value="1"/>
</dbReference>
<feature type="domain" description="Peptide chain release factor" evidence="8">
    <location>
        <begin position="70"/>
        <end position="185"/>
    </location>
</feature>
<keyword evidence="3 7" id="KW-0488">Methylation</keyword>
<comment type="caution">
    <text evidence="9">The sequence shown here is derived from an EMBL/GenBank/DDBJ whole genome shotgun (WGS) entry which is preliminary data.</text>
</comment>
<evidence type="ECO:0000313" key="9">
    <source>
        <dbReference type="EMBL" id="PNS43290.1"/>
    </source>
</evidence>
<dbReference type="FunFam" id="3.30.160.20:FF:000004">
    <property type="entry name" value="Peptide chain release factor 1"/>
    <property type="match status" value="1"/>
</dbReference>
<dbReference type="GO" id="GO:0005737">
    <property type="term" value="C:cytoplasm"/>
    <property type="evidence" value="ECO:0007669"/>
    <property type="project" value="UniProtKB-SubCell"/>
</dbReference>
<evidence type="ECO:0000256" key="4">
    <source>
        <dbReference type="ARBA" id="ARBA00022490"/>
    </source>
</evidence>
<evidence type="ECO:0000256" key="7">
    <source>
        <dbReference type="HAMAP-Rule" id="MF_00093"/>
    </source>
</evidence>
<dbReference type="SUPFAM" id="SSF75620">
    <property type="entry name" value="Release factor"/>
    <property type="match status" value="1"/>
</dbReference>
<dbReference type="PANTHER" id="PTHR43804:SF7">
    <property type="entry name" value="LD18447P"/>
    <property type="match status" value="1"/>
</dbReference>
<dbReference type="InterPro" id="IPR004373">
    <property type="entry name" value="RF-1"/>
</dbReference>
<evidence type="ECO:0000256" key="6">
    <source>
        <dbReference type="ARBA" id="ARBA00050039"/>
    </source>
</evidence>